<dbReference type="PANTHER" id="PTHR30521">
    <property type="entry name" value="DEFERROCHELATASE/PEROXIDASE"/>
    <property type="match status" value="1"/>
</dbReference>
<evidence type="ECO:0000313" key="8">
    <source>
        <dbReference type="Proteomes" id="UP000012488"/>
    </source>
</evidence>
<dbReference type="SUPFAM" id="SSF54909">
    <property type="entry name" value="Dimeric alpha+beta barrel"/>
    <property type="match status" value="1"/>
</dbReference>
<evidence type="ECO:0000256" key="3">
    <source>
        <dbReference type="ARBA" id="ARBA00022617"/>
    </source>
</evidence>
<dbReference type="OrthoDB" id="236246at2"/>
<dbReference type="InterPro" id="IPR006314">
    <property type="entry name" value="Dyp_peroxidase"/>
</dbReference>
<keyword evidence="6" id="KW-0408">Iron</keyword>
<proteinExistence type="predicted"/>
<sequence>MSNLSAILDKPITWKSSSTDPNLRFFLEDLPANILRGHGRNHSAHIFFNFSNLAQNNIAHVIRILGRHCTSAADQLRNNKRLPPHLDGGTVRCLFLSAAAYSKLGNLAKMPEGDAFAQGMAARHETLSDRPQSEWEPDTWSAHLPDAMLLVANEHQAVLKIEVAAIELWLKASGCHLTAVETGLQQRRRFRDEGGEEGVEHFGYVDGRSQPLFLQEDIDQELQGVANETPNPFDPGGAVWSPAFKPSQFIVPDANGHLAVSAGSFFVFRKLEQDVKGFNAAEDALGEAIFGSGASSEQLDRAGAMVVGRFEDGTPLTAFADGQAAAVPNGFTYAADADGARCPFHAHIRKTNPRGDVRRQTGGTSDEGDRAPIMARRGITYGPQRPMSPDHKEFTDKGREPVHGSGLLFMAYMANLEAQFEFTQKSWANNPVFAGNIGPHQHPPTGIDPVIGQAPSEPAPTREHTYLDGHTAGSTPKVLRFEQFVHMKGGAYFFAPSLSFLRSVGLPSV</sequence>
<dbReference type="GO" id="GO:0004601">
    <property type="term" value="F:peroxidase activity"/>
    <property type="evidence" value="ECO:0007669"/>
    <property type="project" value="UniProtKB-KW"/>
</dbReference>
<evidence type="ECO:0000256" key="5">
    <source>
        <dbReference type="ARBA" id="ARBA00023002"/>
    </source>
</evidence>
<evidence type="ECO:0008006" key="9">
    <source>
        <dbReference type="Google" id="ProtNLM"/>
    </source>
</evidence>
<keyword evidence="2" id="KW-0575">Peroxidase</keyword>
<name>A0A6B9FAZ3_9HYPH</name>
<keyword evidence="3" id="KW-0349">Heme</keyword>
<dbReference type="GO" id="GO:0046872">
    <property type="term" value="F:metal ion binding"/>
    <property type="evidence" value="ECO:0007669"/>
    <property type="project" value="UniProtKB-KW"/>
</dbReference>
<evidence type="ECO:0000256" key="2">
    <source>
        <dbReference type="ARBA" id="ARBA00022559"/>
    </source>
</evidence>
<evidence type="ECO:0000256" key="4">
    <source>
        <dbReference type="ARBA" id="ARBA00022723"/>
    </source>
</evidence>
<reference evidence="7 8" key="1">
    <citation type="journal article" date="2012" name="Genet. Mol. Biol.">
        <title>Analysis of 16S rRNA and mxaF genes revealing insights into Methylobacterium niche-specific plant association.</title>
        <authorList>
            <person name="Dourado M.N."/>
            <person name="Andreote F.D."/>
            <person name="Dini-Andreote F."/>
            <person name="Conti R."/>
            <person name="Araujo J.M."/>
            <person name="Araujo W.L."/>
        </authorList>
    </citation>
    <scope>NUCLEOTIDE SEQUENCE [LARGE SCALE GENOMIC DNA]</scope>
    <source>
        <strain evidence="7 8">SR1.6/6</strain>
    </source>
</reference>
<dbReference type="EMBL" id="CP043538">
    <property type="protein sequence ID" value="QGY00883.1"/>
    <property type="molecule type" value="Genomic_DNA"/>
</dbReference>
<dbReference type="AlphaFoldDB" id="A0A6B9FAZ3"/>
<keyword evidence="4" id="KW-0479">Metal-binding</keyword>
<dbReference type="GO" id="GO:0020037">
    <property type="term" value="F:heme binding"/>
    <property type="evidence" value="ECO:0007669"/>
    <property type="project" value="InterPro"/>
</dbReference>
<dbReference type="InterPro" id="IPR011008">
    <property type="entry name" value="Dimeric_a/b-barrel"/>
</dbReference>
<dbReference type="GO" id="GO:0005829">
    <property type="term" value="C:cytosol"/>
    <property type="evidence" value="ECO:0007669"/>
    <property type="project" value="TreeGrafter"/>
</dbReference>
<evidence type="ECO:0000256" key="1">
    <source>
        <dbReference type="ARBA" id="ARBA00001970"/>
    </source>
</evidence>
<evidence type="ECO:0000256" key="6">
    <source>
        <dbReference type="ARBA" id="ARBA00023004"/>
    </source>
</evidence>
<protein>
    <recommendedName>
        <fullName evidence="9">Peroxidase</fullName>
    </recommendedName>
</protein>
<dbReference type="PANTHER" id="PTHR30521:SF4">
    <property type="entry name" value="DEFERROCHELATASE"/>
    <property type="match status" value="1"/>
</dbReference>
<dbReference type="RefSeq" id="WP_039894465.1">
    <property type="nucleotide sequence ID" value="NZ_CP043538.1"/>
</dbReference>
<dbReference type="Proteomes" id="UP000012488">
    <property type="component" value="Chromosome"/>
</dbReference>
<keyword evidence="5" id="KW-0560">Oxidoreductase</keyword>
<organism evidence="7 8">
    <name type="scientific">Methylobacterium mesophilicum SR1.6/6</name>
    <dbReference type="NCBI Taxonomy" id="908290"/>
    <lineage>
        <taxon>Bacteria</taxon>
        <taxon>Pseudomonadati</taxon>
        <taxon>Pseudomonadota</taxon>
        <taxon>Alphaproteobacteria</taxon>
        <taxon>Hyphomicrobiales</taxon>
        <taxon>Methylobacteriaceae</taxon>
        <taxon>Methylobacterium</taxon>
    </lineage>
</organism>
<dbReference type="KEGG" id="mmes:MMSR116_02425"/>
<dbReference type="PROSITE" id="PS51404">
    <property type="entry name" value="DYP_PEROXIDASE"/>
    <property type="match status" value="1"/>
</dbReference>
<accession>A0A6B9FAZ3</accession>
<evidence type="ECO:0000313" key="7">
    <source>
        <dbReference type="EMBL" id="QGY00883.1"/>
    </source>
</evidence>
<reference evidence="7 8" key="2">
    <citation type="journal article" date="2013" name="Genome Announc.">
        <title>Draft Genome Sequence of Methylobacterium mesophilicum Strain SR1.6/6, Isolated from Citrus sinensis.</title>
        <authorList>
            <person name="Marinho Almeida D."/>
            <person name="Dini-Andreote F."/>
            <person name="Camargo Neves A.A."/>
            <person name="Juca Ramos R.T."/>
            <person name="Andreote F.D."/>
            <person name="Carneiro A.R."/>
            <person name="Oliveira de Souza Lima A."/>
            <person name="Caracciolo Gomes de Sa P.H."/>
            <person name="Ribeiro Barbosa M.S."/>
            <person name="Araujo W.L."/>
            <person name="Silva A."/>
        </authorList>
    </citation>
    <scope>NUCLEOTIDE SEQUENCE [LARGE SCALE GENOMIC DNA]</scope>
    <source>
        <strain evidence="7 8">SR1.6/6</strain>
    </source>
</reference>
<comment type="cofactor">
    <cofactor evidence="1">
        <name>heme b</name>
        <dbReference type="ChEBI" id="CHEBI:60344"/>
    </cofactor>
</comment>
<gene>
    <name evidence="7" type="ORF">MMSR116_02425</name>
</gene>